<comment type="caution">
    <text evidence="2">The sequence shown here is derived from an EMBL/GenBank/DDBJ whole genome shotgun (WGS) entry which is preliminary data.</text>
</comment>
<sequence>MTEFEDLEGLSHRDASVRLASAGWNVCGLGDWATVWRSPEGLRAARVSPCEPAYGVFTDLCRALPGNELLPVIDVDVALDGGGRFTAMEFMRPVEAGAAADLKERWERAADGDPVSEVRRAAERLNAEAERSIPYWGGLDLNPGNIMADAAGEPRFVDLFFADGERIFQALMAGPEELEKRIPWGERRYLTEIAHVVRFSPAGEIASFREAENGGLGPDAVSGPSRAAPSP</sequence>
<reference evidence="3" key="1">
    <citation type="journal article" date="2019" name="Int. J. Syst. Evol. Microbiol.">
        <title>The Global Catalogue of Microorganisms (GCM) 10K type strain sequencing project: providing services to taxonomists for standard genome sequencing and annotation.</title>
        <authorList>
            <consortium name="The Broad Institute Genomics Platform"/>
            <consortium name="The Broad Institute Genome Sequencing Center for Infectious Disease"/>
            <person name="Wu L."/>
            <person name="Ma J."/>
        </authorList>
    </citation>
    <scope>NUCLEOTIDE SEQUENCE [LARGE SCALE GENOMIC DNA]</scope>
    <source>
        <strain evidence="3">IBRC-M 10908</strain>
    </source>
</reference>
<evidence type="ECO:0008006" key="4">
    <source>
        <dbReference type="Google" id="ProtNLM"/>
    </source>
</evidence>
<dbReference type="EMBL" id="JBHSDK010000026">
    <property type="protein sequence ID" value="MFC4336975.1"/>
    <property type="molecule type" value="Genomic_DNA"/>
</dbReference>
<gene>
    <name evidence="2" type="ORF">ACFPET_17365</name>
</gene>
<evidence type="ECO:0000256" key="1">
    <source>
        <dbReference type="SAM" id="MobiDB-lite"/>
    </source>
</evidence>
<evidence type="ECO:0000313" key="3">
    <source>
        <dbReference type="Proteomes" id="UP001595823"/>
    </source>
</evidence>
<name>A0ABV8U1J1_9ACTN</name>
<feature type="region of interest" description="Disordered" evidence="1">
    <location>
        <begin position="210"/>
        <end position="231"/>
    </location>
</feature>
<evidence type="ECO:0000313" key="2">
    <source>
        <dbReference type="EMBL" id="MFC4336975.1"/>
    </source>
</evidence>
<dbReference type="RefSeq" id="WP_380623454.1">
    <property type="nucleotide sequence ID" value="NZ_JBHSDK010000026.1"/>
</dbReference>
<accession>A0ABV8U1J1</accession>
<protein>
    <recommendedName>
        <fullName evidence="4">Aminoglycoside phosphotransferase domain-containing protein</fullName>
    </recommendedName>
</protein>
<keyword evidence="3" id="KW-1185">Reference proteome</keyword>
<proteinExistence type="predicted"/>
<organism evidence="2 3">
    <name type="scientific">Salininema proteolyticum</name>
    <dbReference type="NCBI Taxonomy" id="1607685"/>
    <lineage>
        <taxon>Bacteria</taxon>
        <taxon>Bacillati</taxon>
        <taxon>Actinomycetota</taxon>
        <taxon>Actinomycetes</taxon>
        <taxon>Glycomycetales</taxon>
        <taxon>Glycomycetaceae</taxon>
        <taxon>Salininema</taxon>
    </lineage>
</organism>
<dbReference type="Proteomes" id="UP001595823">
    <property type="component" value="Unassembled WGS sequence"/>
</dbReference>